<feature type="compositionally biased region" description="Basic and acidic residues" evidence="1">
    <location>
        <begin position="121"/>
        <end position="149"/>
    </location>
</feature>
<protein>
    <submittedName>
        <fullName evidence="2">Mitogen-activated protein kinase kinase kinase NPK1</fullName>
    </submittedName>
</protein>
<keyword evidence="2" id="KW-0418">Kinase</keyword>
<comment type="caution">
    <text evidence="2">The sequence shown here is derived from an EMBL/GenBank/DDBJ whole genome shotgun (WGS) entry which is preliminary data.</text>
</comment>
<dbReference type="AlphaFoldDB" id="A0AAX6FA89"/>
<reference evidence="2" key="2">
    <citation type="submission" date="2023-04" db="EMBL/GenBank/DDBJ databases">
        <authorList>
            <person name="Bruccoleri R.E."/>
            <person name="Oakeley E.J."/>
            <person name="Faust A.-M."/>
            <person name="Dessus-Babus S."/>
            <person name="Altorfer M."/>
            <person name="Burckhardt D."/>
            <person name="Oertli M."/>
            <person name="Naumann U."/>
            <person name="Petersen F."/>
            <person name="Wong J."/>
        </authorList>
    </citation>
    <scope>NUCLEOTIDE SEQUENCE</scope>
    <source>
        <strain evidence="2">GSM-AAB239-AS_SAM_17_03QT</strain>
        <tissue evidence="2">Leaf</tissue>
    </source>
</reference>
<reference evidence="2" key="1">
    <citation type="journal article" date="2023" name="GigaByte">
        <title>Genome assembly of the bearded iris, Iris pallida Lam.</title>
        <authorList>
            <person name="Bruccoleri R.E."/>
            <person name="Oakeley E.J."/>
            <person name="Faust A.M.E."/>
            <person name="Altorfer M."/>
            <person name="Dessus-Babus S."/>
            <person name="Burckhardt D."/>
            <person name="Oertli M."/>
            <person name="Naumann U."/>
            <person name="Petersen F."/>
            <person name="Wong J."/>
        </authorList>
    </citation>
    <scope>NUCLEOTIDE SEQUENCE</scope>
    <source>
        <strain evidence="2">GSM-AAB239-AS_SAM_17_03QT</strain>
    </source>
</reference>
<proteinExistence type="predicted"/>
<feature type="compositionally biased region" description="Gly residues" evidence="1">
    <location>
        <begin position="194"/>
        <end position="204"/>
    </location>
</feature>
<accession>A0AAX6FA89</accession>
<sequence length="266" mass="28907">MDQRPRARPRLDSHGEPRHLGPLRRAVRGQVGRARRLLFPPPRAEDPVLSRQLQERGVVPRLRRHRGRPVQHLSRVRPRRLPPRPDRRARRRRGAPRGGRGSLLRSRDLRRTGLPPLGEGRPLRRQEPERPRWVGRAGEDRGPRLREVLGRGGGGAAAEGDAHVHGAGGRQRGGAGAGGGRVGRRLRGRRDGHGAGPVAGGVGRDGPAASDRVLRGRAGGARADVGGREGLPEQVFEERAGKEMDSRAAAGASVSDELREFGFNGM</sequence>
<name>A0AAX6FA89_IRIPA</name>
<evidence type="ECO:0000256" key="1">
    <source>
        <dbReference type="SAM" id="MobiDB-lite"/>
    </source>
</evidence>
<dbReference type="Proteomes" id="UP001140949">
    <property type="component" value="Unassembled WGS sequence"/>
</dbReference>
<feature type="region of interest" description="Disordered" evidence="1">
    <location>
        <begin position="1"/>
        <end position="233"/>
    </location>
</feature>
<evidence type="ECO:0000313" key="2">
    <source>
        <dbReference type="EMBL" id="KAJ6813276.1"/>
    </source>
</evidence>
<dbReference type="EMBL" id="JANAVB010030620">
    <property type="protein sequence ID" value="KAJ6813276.1"/>
    <property type="molecule type" value="Genomic_DNA"/>
</dbReference>
<gene>
    <name evidence="2" type="ORF">M6B38_144905</name>
</gene>
<feature type="compositionally biased region" description="Gly residues" evidence="1">
    <location>
        <begin position="166"/>
        <end position="181"/>
    </location>
</feature>
<feature type="compositionally biased region" description="Basic residues" evidence="1">
    <location>
        <begin position="61"/>
        <end position="95"/>
    </location>
</feature>
<dbReference type="GO" id="GO:0016301">
    <property type="term" value="F:kinase activity"/>
    <property type="evidence" value="ECO:0007669"/>
    <property type="project" value="UniProtKB-KW"/>
</dbReference>
<organism evidence="2 3">
    <name type="scientific">Iris pallida</name>
    <name type="common">Sweet iris</name>
    <dbReference type="NCBI Taxonomy" id="29817"/>
    <lineage>
        <taxon>Eukaryota</taxon>
        <taxon>Viridiplantae</taxon>
        <taxon>Streptophyta</taxon>
        <taxon>Embryophyta</taxon>
        <taxon>Tracheophyta</taxon>
        <taxon>Spermatophyta</taxon>
        <taxon>Magnoliopsida</taxon>
        <taxon>Liliopsida</taxon>
        <taxon>Asparagales</taxon>
        <taxon>Iridaceae</taxon>
        <taxon>Iridoideae</taxon>
        <taxon>Irideae</taxon>
        <taxon>Iris</taxon>
    </lineage>
</organism>
<evidence type="ECO:0000313" key="3">
    <source>
        <dbReference type="Proteomes" id="UP001140949"/>
    </source>
</evidence>
<keyword evidence="2" id="KW-0808">Transferase</keyword>
<feature type="compositionally biased region" description="Basic and acidic residues" evidence="1">
    <location>
        <begin position="1"/>
        <end position="19"/>
    </location>
</feature>
<keyword evidence="3" id="KW-1185">Reference proteome</keyword>